<evidence type="ECO:0000313" key="9">
    <source>
        <dbReference type="Proteomes" id="UP000007879"/>
    </source>
</evidence>
<evidence type="ECO:0000256" key="3">
    <source>
        <dbReference type="ARBA" id="ARBA00022692"/>
    </source>
</evidence>
<keyword evidence="4 6" id="KW-1133">Transmembrane helix</keyword>
<evidence type="ECO:0000256" key="5">
    <source>
        <dbReference type="ARBA" id="ARBA00023136"/>
    </source>
</evidence>
<dbReference type="GO" id="GO:0031966">
    <property type="term" value="C:mitochondrial membrane"/>
    <property type="evidence" value="ECO:0007669"/>
    <property type="project" value="TreeGrafter"/>
</dbReference>
<dbReference type="KEGG" id="aqu:105315837"/>
<dbReference type="InterPro" id="IPR038213">
    <property type="entry name" value="IFI6/IFI27-like_sf"/>
</dbReference>
<name>A0A1X7ST81_AMPQE</name>
<dbReference type="Pfam" id="PF06140">
    <property type="entry name" value="Ifi-6-16"/>
    <property type="match status" value="1"/>
</dbReference>
<evidence type="ECO:0000256" key="6">
    <source>
        <dbReference type="SAM" id="Phobius"/>
    </source>
</evidence>
<evidence type="ECO:0000256" key="1">
    <source>
        <dbReference type="ARBA" id="ARBA00004141"/>
    </source>
</evidence>
<gene>
    <name evidence="8" type="primary">105315837</name>
</gene>
<dbReference type="GO" id="GO:0001836">
    <property type="term" value="P:release of cytochrome c from mitochondria"/>
    <property type="evidence" value="ECO:0007669"/>
    <property type="project" value="TreeGrafter"/>
</dbReference>
<evidence type="ECO:0000256" key="4">
    <source>
        <dbReference type="ARBA" id="ARBA00022989"/>
    </source>
</evidence>
<comment type="similarity">
    <text evidence="2">Belongs to the IFI6/IFI27 family.</text>
</comment>
<reference evidence="9" key="1">
    <citation type="journal article" date="2010" name="Nature">
        <title>The Amphimedon queenslandica genome and the evolution of animal complexity.</title>
        <authorList>
            <person name="Srivastava M."/>
            <person name="Simakov O."/>
            <person name="Chapman J."/>
            <person name="Fahey B."/>
            <person name="Gauthier M.E."/>
            <person name="Mitros T."/>
            <person name="Richards G.S."/>
            <person name="Conaco C."/>
            <person name="Dacre M."/>
            <person name="Hellsten U."/>
            <person name="Larroux C."/>
            <person name="Putnam N.H."/>
            <person name="Stanke M."/>
            <person name="Adamska M."/>
            <person name="Darling A."/>
            <person name="Degnan S.M."/>
            <person name="Oakley T.H."/>
            <person name="Plachetzki D.C."/>
            <person name="Zhai Y."/>
            <person name="Adamski M."/>
            <person name="Calcino A."/>
            <person name="Cummins S.F."/>
            <person name="Goodstein D.M."/>
            <person name="Harris C."/>
            <person name="Jackson D.J."/>
            <person name="Leys S.P."/>
            <person name="Shu S."/>
            <person name="Woodcroft B.J."/>
            <person name="Vervoort M."/>
            <person name="Kosik K.S."/>
            <person name="Manning G."/>
            <person name="Degnan B.M."/>
            <person name="Rokhsar D.S."/>
        </authorList>
    </citation>
    <scope>NUCLEOTIDE SEQUENCE [LARGE SCALE GENOMIC DNA]</scope>
</reference>
<dbReference type="InterPro" id="IPR009311">
    <property type="entry name" value="IFI6/IFI27-like"/>
</dbReference>
<dbReference type="GO" id="GO:0097193">
    <property type="term" value="P:intrinsic apoptotic signaling pathway"/>
    <property type="evidence" value="ECO:0007669"/>
    <property type="project" value="TreeGrafter"/>
</dbReference>
<keyword evidence="5 6" id="KW-0472">Membrane</keyword>
<dbReference type="PANTHER" id="PTHR16932:SF18">
    <property type="entry name" value="INTERFERON, ALPHA-INDUCIBLE PROTEIN 27-LIKE 2"/>
    <property type="match status" value="1"/>
</dbReference>
<dbReference type="Proteomes" id="UP000007879">
    <property type="component" value="Unassembled WGS sequence"/>
</dbReference>
<organism evidence="8">
    <name type="scientific">Amphimedon queenslandica</name>
    <name type="common">Sponge</name>
    <dbReference type="NCBI Taxonomy" id="400682"/>
    <lineage>
        <taxon>Eukaryota</taxon>
        <taxon>Metazoa</taxon>
        <taxon>Porifera</taxon>
        <taxon>Demospongiae</taxon>
        <taxon>Heteroscleromorpha</taxon>
        <taxon>Haplosclerida</taxon>
        <taxon>Niphatidae</taxon>
        <taxon>Amphimedon</taxon>
    </lineage>
</organism>
<dbReference type="AlphaFoldDB" id="A0A1X7ST81"/>
<feature type="transmembrane region" description="Helical" evidence="6">
    <location>
        <begin position="37"/>
        <end position="60"/>
    </location>
</feature>
<comment type="subcellular location">
    <subcellularLocation>
        <location evidence="1">Membrane</location>
        <topology evidence="1">Multi-pass membrane protein</topology>
    </subcellularLocation>
</comment>
<keyword evidence="9" id="KW-1185">Reference proteome</keyword>
<evidence type="ECO:0000313" key="8">
    <source>
        <dbReference type="EnsemblMetazoa" id="Aqu2.1.05215_001"/>
    </source>
</evidence>
<dbReference type="EnsemblMetazoa" id="Aqu2.1.05215_001">
    <property type="protein sequence ID" value="Aqu2.1.05215_001"/>
    <property type="gene ID" value="Aqu2.1.05215"/>
</dbReference>
<keyword evidence="3 6" id="KW-0812">Transmembrane</keyword>
<dbReference type="PANTHER" id="PTHR16932">
    <property type="entry name" value="INTERFERON ALPHA-INDUCIBLE PROTEIN 27"/>
    <property type="match status" value="1"/>
</dbReference>
<feature type="signal peptide" evidence="7">
    <location>
        <begin position="1"/>
        <end position="21"/>
    </location>
</feature>
<dbReference type="InParanoid" id="A0A1X7ST81"/>
<dbReference type="eggNOG" id="ENOG502TD63">
    <property type="taxonomic scope" value="Eukaryota"/>
</dbReference>
<dbReference type="Gene3D" id="6.10.110.10">
    <property type="match status" value="1"/>
</dbReference>
<reference evidence="8" key="2">
    <citation type="submission" date="2017-05" db="UniProtKB">
        <authorList>
            <consortium name="EnsemblMetazoa"/>
        </authorList>
    </citation>
    <scope>IDENTIFICATION</scope>
</reference>
<protein>
    <submittedName>
        <fullName evidence="8">Uncharacterized protein</fullName>
    </submittedName>
</protein>
<evidence type="ECO:0000256" key="7">
    <source>
        <dbReference type="SAM" id="SignalP"/>
    </source>
</evidence>
<evidence type="ECO:0000256" key="2">
    <source>
        <dbReference type="ARBA" id="ARBA00007262"/>
    </source>
</evidence>
<accession>A0A1X7ST81</accession>
<dbReference type="OMA" id="CACAHHT"/>
<feature type="chain" id="PRO_5010883801" evidence="7">
    <location>
        <begin position="22"/>
        <end position="133"/>
    </location>
</feature>
<dbReference type="EnsemblMetazoa" id="XM_011410596.2">
    <property type="protein sequence ID" value="XP_011408898.1"/>
    <property type="gene ID" value="LOC105315837"/>
</dbReference>
<keyword evidence="7" id="KW-0732">Signal</keyword>
<sequence>MLFSKKCCALFLSCLILSVQAKTDCRDEKCKPGDDDLFYSIIGGAVVGGTAAVVAAPFVVSALGFNAGGIAAGSVGASMMSAMAPTAGGGVVATLQSVGVLGLSAGAKVGIGAAGAVVGAAIGAAVTDDHDDN</sequence>
<proteinExistence type="inferred from homology"/>